<dbReference type="InterPro" id="IPR009012">
    <property type="entry name" value="GrpE_head"/>
</dbReference>
<evidence type="ECO:0000313" key="7">
    <source>
        <dbReference type="EMBL" id="PRT56387.1"/>
    </source>
</evidence>
<feature type="compositionally biased region" description="Low complexity" evidence="6">
    <location>
        <begin position="39"/>
        <end position="59"/>
    </location>
</feature>
<keyword evidence="4" id="KW-0143">Chaperone</keyword>
<dbReference type="OrthoDB" id="201635at2759"/>
<evidence type="ECO:0000256" key="4">
    <source>
        <dbReference type="ARBA" id="ARBA00023186"/>
    </source>
</evidence>
<organism evidence="7 8">
    <name type="scientific">Wickerhamiella sorbophila</name>
    <dbReference type="NCBI Taxonomy" id="45607"/>
    <lineage>
        <taxon>Eukaryota</taxon>
        <taxon>Fungi</taxon>
        <taxon>Dikarya</taxon>
        <taxon>Ascomycota</taxon>
        <taxon>Saccharomycotina</taxon>
        <taxon>Dipodascomycetes</taxon>
        <taxon>Dipodascales</taxon>
        <taxon>Trichomonascaceae</taxon>
        <taxon>Wickerhamiella</taxon>
    </lineage>
</organism>
<dbReference type="GO" id="GO:0030150">
    <property type="term" value="P:protein import into mitochondrial matrix"/>
    <property type="evidence" value="ECO:0007669"/>
    <property type="project" value="TreeGrafter"/>
</dbReference>
<comment type="similarity">
    <text evidence="2 5">Belongs to the GrpE family.</text>
</comment>
<dbReference type="HAMAP" id="MF_01151">
    <property type="entry name" value="GrpE"/>
    <property type="match status" value="1"/>
</dbReference>
<dbReference type="SUPFAM" id="SSF51064">
    <property type="entry name" value="Head domain of nucleotide exchange factor GrpE"/>
    <property type="match status" value="1"/>
</dbReference>
<dbReference type="EMBL" id="NDIQ01000022">
    <property type="protein sequence ID" value="PRT56387.1"/>
    <property type="molecule type" value="Genomic_DNA"/>
</dbReference>
<dbReference type="GO" id="GO:0006457">
    <property type="term" value="P:protein folding"/>
    <property type="evidence" value="ECO:0007669"/>
    <property type="project" value="InterPro"/>
</dbReference>
<dbReference type="Pfam" id="PF01025">
    <property type="entry name" value="GrpE"/>
    <property type="match status" value="1"/>
</dbReference>
<dbReference type="GO" id="GO:0051087">
    <property type="term" value="F:protein-folding chaperone binding"/>
    <property type="evidence" value="ECO:0007669"/>
    <property type="project" value="InterPro"/>
</dbReference>
<dbReference type="PANTHER" id="PTHR21237">
    <property type="entry name" value="GRPE PROTEIN"/>
    <property type="match status" value="1"/>
</dbReference>
<dbReference type="InterPro" id="IPR000740">
    <property type="entry name" value="GrpE"/>
</dbReference>
<evidence type="ECO:0000313" key="8">
    <source>
        <dbReference type="Proteomes" id="UP000238350"/>
    </source>
</evidence>
<sequence length="231" mass="25529">MFRSLAVKTVRPAAFAGIRPAARVAVMLKRFYSEAKPAANPEATDAPAAGEAAEAAETPVGSELQKKLAEVTAKYEAKDKECAKFKDAYARAIADFRNLQKTTEREIEKSKAFALQKFAKDLVESVDNFDLALEAVAQENLEGNSGNKDLIEFYQGIKMVQEVFERTLEKHGLTKMNPIGEEFDANLHEATFQVPQPDKKPGTIFHVQRVGFKLNDRVLRAPKVGVVAESE</sequence>
<dbReference type="GeneID" id="36517755"/>
<dbReference type="GO" id="GO:0000774">
    <property type="term" value="F:adenyl-nucleotide exchange factor activity"/>
    <property type="evidence" value="ECO:0007669"/>
    <property type="project" value="InterPro"/>
</dbReference>
<dbReference type="Gene3D" id="2.30.22.10">
    <property type="entry name" value="Head domain of nucleotide exchange factor GrpE"/>
    <property type="match status" value="1"/>
</dbReference>
<evidence type="ECO:0000256" key="6">
    <source>
        <dbReference type="SAM" id="MobiDB-lite"/>
    </source>
</evidence>
<dbReference type="SUPFAM" id="SSF58014">
    <property type="entry name" value="Coiled-coil domain of nucleotide exchange factor GrpE"/>
    <property type="match status" value="1"/>
</dbReference>
<dbReference type="Proteomes" id="UP000238350">
    <property type="component" value="Unassembled WGS sequence"/>
</dbReference>
<dbReference type="FunFam" id="2.30.22.10:FF:000002">
    <property type="entry name" value="GrpE protein homolog"/>
    <property type="match status" value="1"/>
</dbReference>
<dbReference type="GO" id="GO:0051082">
    <property type="term" value="F:unfolded protein binding"/>
    <property type="evidence" value="ECO:0007669"/>
    <property type="project" value="TreeGrafter"/>
</dbReference>
<evidence type="ECO:0000256" key="2">
    <source>
        <dbReference type="ARBA" id="ARBA00009054"/>
    </source>
</evidence>
<comment type="subcellular location">
    <subcellularLocation>
        <location evidence="1">Mitochondrion matrix</location>
    </subcellularLocation>
</comment>
<dbReference type="GO" id="GO:0042803">
    <property type="term" value="F:protein homodimerization activity"/>
    <property type="evidence" value="ECO:0007669"/>
    <property type="project" value="InterPro"/>
</dbReference>
<gene>
    <name evidence="7" type="ORF">B9G98_04007</name>
</gene>
<feature type="region of interest" description="Disordered" evidence="6">
    <location>
        <begin position="39"/>
        <end position="61"/>
    </location>
</feature>
<dbReference type="Gene3D" id="3.90.20.20">
    <property type="match status" value="1"/>
</dbReference>
<comment type="caution">
    <text evidence="7">The sequence shown here is derived from an EMBL/GenBank/DDBJ whole genome shotgun (WGS) entry which is preliminary data.</text>
</comment>
<dbReference type="PRINTS" id="PR00773">
    <property type="entry name" value="GRPEPROTEIN"/>
</dbReference>
<dbReference type="AlphaFoldDB" id="A0A2T0FN38"/>
<proteinExistence type="inferred from homology"/>
<dbReference type="PANTHER" id="PTHR21237:SF23">
    <property type="entry name" value="GRPE PROTEIN HOMOLOG, MITOCHONDRIAL"/>
    <property type="match status" value="1"/>
</dbReference>
<name>A0A2T0FN38_9ASCO</name>
<evidence type="ECO:0000256" key="5">
    <source>
        <dbReference type="RuleBase" id="RU004478"/>
    </source>
</evidence>
<keyword evidence="8" id="KW-1185">Reference proteome</keyword>
<dbReference type="CDD" id="cd00446">
    <property type="entry name" value="GrpE"/>
    <property type="match status" value="1"/>
</dbReference>
<dbReference type="InterPro" id="IPR013805">
    <property type="entry name" value="GrpE_CC"/>
</dbReference>
<reference evidence="7 8" key="1">
    <citation type="submission" date="2017-04" db="EMBL/GenBank/DDBJ databases">
        <title>Genome sequencing of [Candida] sorbophila.</title>
        <authorList>
            <person name="Ahn J.O."/>
        </authorList>
    </citation>
    <scope>NUCLEOTIDE SEQUENCE [LARGE SCALE GENOMIC DNA]</scope>
    <source>
        <strain evidence="7 8">DS02</strain>
    </source>
</reference>
<evidence type="ECO:0000256" key="1">
    <source>
        <dbReference type="ARBA" id="ARBA00004305"/>
    </source>
</evidence>
<dbReference type="STRING" id="45607.A0A2T0FN38"/>
<accession>A0A2T0FN38</accession>
<evidence type="ECO:0000256" key="3">
    <source>
        <dbReference type="ARBA" id="ARBA00014521"/>
    </source>
</evidence>
<protein>
    <recommendedName>
        <fullName evidence="3">GrpE protein homolog, mitochondrial</fullName>
    </recommendedName>
</protein>
<dbReference type="RefSeq" id="XP_024666332.1">
    <property type="nucleotide sequence ID" value="XM_024810564.1"/>
</dbReference>
<dbReference type="GO" id="GO:0001405">
    <property type="term" value="C:PAM complex, Tim23 associated import motor"/>
    <property type="evidence" value="ECO:0007669"/>
    <property type="project" value="TreeGrafter"/>
</dbReference>